<dbReference type="OrthoDB" id="9790355at2"/>
<dbReference type="SUPFAM" id="SSF54631">
    <property type="entry name" value="CBS-domain pair"/>
    <property type="match status" value="1"/>
</dbReference>
<sequence>MTQQSTNNPNSNDELTGETAGVDAETVDLFVELVDANARDGLIVAMGDLHPADMADVFEQMPRPTFRQAVSLLRDKLPADMIAELSEDLRSDAVDLMSDRHLADVLENLDSDDAALLAADLGEDRQERVFEQINASDRAAIETSLNFDEETAGRLMQRDFVAAPEFWTVGQAIDHMRSADDLPEPFFEVYLVDPGFRFVGAVPLSNLIRATRDTPLAELGVDISAAVKPEMDQEDVAFIFQQYNLASAPVVDEGGRLTGMITIDDMVDVIQDENKEDLLALSGVNDGGSYQSVWDAVRSRAPWLGVNLFTAFLASGAISVFEETLSQIIALAVLMPVVAALGGNAGSQALAVTVRAIAERDLLGPRAGRAVRREFLTALVNGLVFSFGVGLMALIWFKDPQLSGVISVAMFFTFLWAGLAGVLVPLGLQKLGADPAVASSVFVLTSVDIVGFCAFLGLASAVLL</sequence>
<dbReference type="GO" id="GO:0005886">
    <property type="term" value="C:plasma membrane"/>
    <property type="evidence" value="ECO:0007669"/>
    <property type="project" value="UniProtKB-SubCell"/>
</dbReference>
<keyword evidence="4 9" id="KW-0812">Transmembrane</keyword>
<keyword evidence="9" id="KW-0479">Metal-binding</keyword>
<comment type="subcellular location">
    <subcellularLocation>
        <location evidence="9">Cell membrane</location>
        <topology evidence="9">Multi-pass membrane protein</topology>
    </subcellularLocation>
    <subcellularLocation>
        <location evidence="1">Membrane</location>
        <topology evidence="1">Multi-pass membrane protein</topology>
    </subcellularLocation>
</comment>
<dbReference type="SUPFAM" id="SSF161093">
    <property type="entry name" value="MgtE membrane domain-like"/>
    <property type="match status" value="1"/>
</dbReference>
<dbReference type="CDD" id="cd04606">
    <property type="entry name" value="CBS_pair_Mg_transporter"/>
    <property type="match status" value="1"/>
</dbReference>
<evidence type="ECO:0000313" key="12">
    <source>
        <dbReference type="Proteomes" id="UP000002745"/>
    </source>
</evidence>
<dbReference type="InterPro" id="IPR006669">
    <property type="entry name" value="MgtE_transporter"/>
</dbReference>
<dbReference type="InterPro" id="IPR006668">
    <property type="entry name" value="Mg_transptr_MgtE_intracell_dom"/>
</dbReference>
<dbReference type="PANTHER" id="PTHR43773">
    <property type="entry name" value="MAGNESIUM TRANSPORTER MGTE"/>
    <property type="match status" value="1"/>
</dbReference>
<name>C6XLA2_HIRBI</name>
<comment type="similarity">
    <text evidence="2 9">Belongs to the SLC41A transporter family.</text>
</comment>
<keyword evidence="8" id="KW-0129">CBS domain</keyword>
<evidence type="ECO:0000256" key="9">
    <source>
        <dbReference type="RuleBase" id="RU362011"/>
    </source>
</evidence>
<comment type="function">
    <text evidence="9">Acts as a magnesium transporter.</text>
</comment>
<dbReference type="Pfam" id="PF01769">
    <property type="entry name" value="MgtE"/>
    <property type="match status" value="1"/>
</dbReference>
<dbReference type="GO" id="GO:0046872">
    <property type="term" value="F:metal ion binding"/>
    <property type="evidence" value="ECO:0007669"/>
    <property type="project" value="UniProtKB-KW"/>
</dbReference>
<dbReference type="eggNOG" id="COG2239">
    <property type="taxonomic scope" value="Bacteria"/>
</dbReference>
<feature type="transmembrane region" description="Helical" evidence="9">
    <location>
        <begin position="375"/>
        <end position="397"/>
    </location>
</feature>
<dbReference type="RefSeq" id="WP_015827851.1">
    <property type="nucleotide sequence ID" value="NC_012982.1"/>
</dbReference>
<evidence type="ECO:0000256" key="2">
    <source>
        <dbReference type="ARBA" id="ARBA00009749"/>
    </source>
</evidence>
<keyword evidence="7 9" id="KW-0472">Membrane</keyword>
<keyword evidence="5 9" id="KW-0460">Magnesium</keyword>
<dbReference type="KEGG" id="hba:Hbal_2018"/>
<dbReference type="STRING" id="582402.Hbal_2018"/>
<evidence type="ECO:0000313" key="11">
    <source>
        <dbReference type="EMBL" id="ACT59701.1"/>
    </source>
</evidence>
<dbReference type="InterPro" id="IPR038076">
    <property type="entry name" value="MgtE_N_sf"/>
</dbReference>
<dbReference type="Pfam" id="PF00571">
    <property type="entry name" value="CBS"/>
    <property type="match status" value="1"/>
</dbReference>
<dbReference type="NCBIfam" id="TIGR00400">
    <property type="entry name" value="mgtE"/>
    <property type="match status" value="1"/>
</dbReference>
<protein>
    <recommendedName>
        <fullName evidence="9">Magnesium transporter MgtE</fullName>
    </recommendedName>
</protein>
<dbReference type="PANTHER" id="PTHR43773:SF1">
    <property type="entry name" value="MAGNESIUM TRANSPORTER MGTE"/>
    <property type="match status" value="1"/>
</dbReference>
<evidence type="ECO:0000256" key="1">
    <source>
        <dbReference type="ARBA" id="ARBA00004141"/>
    </source>
</evidence>
<proteinExistence type="inferred from homology"/>
<feature type="transmembrane region" description="Helical" evidence="9">
    <location>
        <begin position="440"/>
        <end position="463"/>
    </location>
</feature>
<keyword evidence="3 9" id="KW-0813">Transport</keyword>
<evidence type="ECO:0000256" key="5">
    <source>
        <dbReference type="ARBA" id="ARBA00022842"/>
    </source>
</evidence>
<dbReference type="InterPro" id="IPR046342">
    <property type="entry name" value="CBS_dom_sf"/>
</dbReference>
<evidence type="ECO:0000256" key="6">
    <source>
        <dbReference type="ARBA" id="ARBA00022989"/>
    </source>
</evidence>
<keyword evidence="6 9" id="KW-1133">Transmembrane helix</keyword>
<feature type="domain" description="CBS" evidence="10">
    <location>
        <begin position="220"/>
        <end position="276"/>
    </location>
</feature>
<dbReference type="InterPro" id="IPR006667">
    <property type="entry name" value="SLC41_membr_dom"/>
</dbReference>
<keyword evidence="9" id="KW-1003">Cell membrane</keyword>
<dbReference type="HOGENOM" id="CLU_037408_1_0_5"/>
<comment type="subunit">
    <text evidence="9">Homodimer.</text>
</comment>
<dbReference type="InterPro" id="IPR036739">
    <property type="entry name" value="SLC41_membr_dom_sf"/>
</dbReference>
<dbReference type="SMART" id="SM00924">
    <property type="entry name" value="MgtE_N"/>
    <property type="match status" value="1"/>
</dbReference>
<feature type="transmembrane region" description="Helical" evidence="9">
    <location>
        <begin position="403"/>
        <end position="428"/>
    </location>
</feature>
<keyword evidence="12" id="KW-1185">Reference proteome</keyword>
<dbReference type="Proteomes" id="UP000002745">
    <property type="component" value="Chromosome"/>
</dbReference>
<dbReference type="AlphaFoldDB" id="C6XLA2"/>
<dbReference type="SUPFAM" id="SSF158791">
    <property type="entry name" value="MgtE N-terminal domain-like"/>
    <property type="match status" value="1"/>
</dbReference>
<organism evidence="11 12">
    <name type="scientific">Hirschia baltica (strain ATCC 49814 / DSM 5838 / IFAM 1418)</name>
    <dbReference type="NCBI Taxonomy" id="582402"/>
    <lineage>
        <taxon>Bacteria</taxon>
        <taxon>Pseudomonadati</taxon>
        <taxon>Pseudomonadota</taxon>
        <taxon>Alphaproteobacteria</taxon>
        <taxon>Hyphomonadales</taxon>
        <taxon>Hyphomonadaceae</taxon>
        <taxon>Hirschia</taxon>
    </lineage>
</organism>
<reference evidence="12" key="1">
    <citation type="journal article" date="2011" name="J. Bacteriol.">
        <title>Genome sequences of eight morphologically diverse alphaproteobacteria.</title>
        <authorList>
            <consortium name="US DOE Joint Genome Institute"/>
            <person name="Brown P.J."/>
            <person name="Kysela D.T."/>
            <person name="Buechlein A."/>
            <person name="Hemmerich C."/>
            <person name="Brun Y.V."/>
        </authorList>
    </citation>
    <scope>NUCLEOTIDE SEQUENCE [LARGE SCALE GENOMIC DNA]</scope>
    <source>
        <strain evidence="12">ATCC 49814 / DSM 5838 / IFAM 1418</strain>
    </source>
</reference>
<dbReference type="SMART" id="SM00116">
    <property type="entry name" value="CBS"/>
    <property type="match status" value="1"/>
</dbReference>
<dbReference type="Gene3D" id="1.10.357.20">
    <property type="entry name" value="SLC41 divalent cation transporters, integral membrane domain"/>
    <property type="match status" value="1"/>
</dbReference>
<evidence type="ECO:0000256" key="7">
    <source>
        <dbReference type="ARBA" id="ARBA00023136"/>
    </source>
</evidence>
<evidence type="ECO:0000256" key="4">
    <source>
        <dbReference type="ARBA" id="ARBA00022692"/>
    </source>
</evidence>
<dbReference type="Pfam" id="PF03448">
    <property type="entry name" value="MgtE_N"/>
    <property type="match status" value="1"/>
</dbReference>
<dbReference type="Gene3D" id="3.10.580.10">
    <property type="entry name" value="CBS-domain"/>
    <property type="match status" value="1"/>
</dbReference>
<dbReference type="Gene3D" id="1.25.60.10">
    <property type="entry name" value="MgtE N-terminal domain-like"/>
    <property type="match status" value="1"/>
</dbReference>
<evidence type="ECO:0000256" key="8">
    <source>
        <dbReference type="PROSITE-ProRule" id="PRU00703"/>
    </source>
</evidence>
<accession>C6XLA2</accession>
<evidence type="ECO:0000259" key="10">
    <source>
        <dbReference type="PROSITE" id="PS51371"/>
    </source>
</evidence>
<dbReference type="GO" id="GO:0015095">
    <property type="term" value="F:magnesium ion transmembrane transporter activity"/>
    <property type="evidence" value="ECO:0007669"/>
    <property type="project" value="UniProtKB-UniRule"/>
</dbReference>
<gene>
    <name evidence="11" type="ordered locus">Hbal_2018</name>
</gene>
<dbReference type="EMBL" id="CP001678">
    <property type="protein sequence ID" value="ACT59701.1"/>
    <property type="molecule type" value="Genomic_DNA"/>
</dbReference>
<evidence type="ECO:0000256" key="3">
    <source>
        <dbReference type="ARBA" id="ARBA00022448"/>
    </source>
</evidence>
<dbReference type="PROSITE" id="PS51371">
    <property type="entry name" value="CBS"/>
    <property type="match status" value="1"/>
</dbReference>
<comment type="caution">
    <text evidence="9">Lacks conserved residue(s) required for the propagation of feature annotation.</text>
</comment>
<dbReference type="InterPro" id="IPR000644">
    <property type="entry name" value="CBS_dom"/>
</dbReference>